<dbReference type="KEGG" id="nvr:FEJ81_16660"/>
<evidence type="ECO:0000313" key="1">
    <source>
        <dbReference type="EMBL" id="QCS43898.1"/>
    </source>
</evidence>
<dbReference type="AlphaFoldDB" id="A0A4P8WK57"/>
<gene>
    <name evidence="1" type="ORF">FEJ81_16660</name>
</gene>
<accession>A0A4P8WK57</accession>
<dbReference type="EMBL" id="CP040330">
    <property type="protein sequence ID" value="QCS43898.1"/>
    <property type="molecule type" value="Genomic_DNA"/>
</dbReference>
<sequence length="72" mass="7519">MGTLKTIGMALLGAFVLSTIIRLSGGAQAAAESSGIMILATLFVLWVASKLYSGLASDYVDVAKDEGEDFFD</sequence>
<reference evidence="2" key="1">
    <citation type="submission" date="2019-05" db="EMBL/GenBank/DDBJ databases">
        <title>Genome sequence and methylation pattern of the halophilic Archaeon Natrinema versiforme BOL5-4.</title>
        <authorList>
            <person name="DasSarma P."/>
            <person name="Anton B.P."/>
            <person name="DasSarma S.L."/>
            <person name="Martinez F.L."/>
            <person name="Guzman D."/>
            <person name="Roberts R.J."/>
            <person name="DasSarma S."/>
        </authorList>
    </citation>
    <scope>NUCLEOTIDE SEQUENCE [LARGE SCALE GENOMIC DNA]</scope>
    <source>
        <strain evidence="2">BOL5-4</strain>
    </source>
</reference>
<name>A0A4P8WK57_9EURY</name>
<proteinExistence type="predicted"/>
<dbReference type="RefSeq" id="WP_138246348.1">
    <property type="nucleotide sequence ID" value="NZ_CP040330.1"/>
</dbReference>
<dbReference type="GeneID" id="40266939"/>
<organism evidence="1 2">
    <name type="scientific">Natrinema versiforme</name>
    <dbReference type="NCBI Taxonomy" id="88724"/>
    <lineage>
        <taxon>Archaea</taxon>
        <taxon>Methanobacteriati</taxon>
        <taxon>Methanobacteriota</taxon>
        <taxon>Stenosarchaea group</taxon>
        <taxon>Halobacteria</taxon>
        <taxon>Halobacteriales</taxon>
        <taxon>Natrialbaceae</taxon>
        <taxon>Natrinema</taxon>
    </lineage>
</organism>
<evidence type="ECO:0000313" key="2">
    <source>
        <dbReference type="Proteomes" id="UP000302218"/>
    </source>
</evidence>
<dbReference type="Proteomes" id="UP000302218">
    <property type="component" value="Chromosome"/>
</dbReference>
<protein>
    <submittedName>
        <fullName evidence="1">Uncharacterized protein</fullName>
    </submittedName>
</protein>